<feature type="compositionally biased region" description="Polar residues" evidence="1">
    <location>
        <begin position="8"/>
        <end position="21"/>
    </location>
</feature>
<protein>
    <submittedName>
        <fullName evidence="2">Uncharacterized protein</fullName>
    </submittedName>
</protein>
<reference evidence="2" key="1">
    <citation type="submission" date="2022-03" db="EMBL/GenBank/DDBJ databases">
        <authorList>
            <person name="Sayadi A."/>
        </authorList>
    </citation>
    <scope>NUCLEOTIDE SEQUENCE</scope>
</reference>
<dbReference type="AlphaFoldDB" id="A0A9P0P0K2"/>
<gene>
    <name evidence="2" type="ORF">ACAOBT_LOCUS6787</name>
</gene>
<comment type="caution">
    <text evidence="2">The sequence shown here is derived from an EMBL/GenBank/DDBJ whole genome shotgun (WGS) entry which is preliminary data.</text>
</comment>
<organism evidence="2 3">
    <name type="scientific">Acanthoscelides obtectus</name>
    <name type="common">Bean weevil</name>
    <name type="synonym">Bruchus obtectus</name>
    <dbReference type="NCBI Taxonomy" id="200917"/>
    <lineage>
        <taxon>Eukaryota</taxon>
        <taxon>Metazoa</taxon>
        <taxon>Ecdysozoa</taxon>
        <taxon>Arthropoda</taxon>
        <taxon>Hexapoda</taxon>
        <taxon>Insecta</taxon>
        <taxon>Pterygota</taxon>
        <taxon>Neoptera</taxon>
        <taxon>Endopterygota</taxon>
        <taxon>Coleoptera</taxon>
        <taxon>Polyphaga</taxon>
        <taxon>Cucujiformia</taxon>
        <taxon>Chrysomeloidea</taxon>
        <taxon>Chrysomelidae</taxon>
        <taxon>Bruchinae</taxon>
        <taxon>Bruchini</taxon>
        <taxon>Acanthoscelides</taxon>
    </lineage>
</organism>
<feature type="region of interest" description="Disordered" evidence="1">
    <location>
        <begin position="1"/>
        <end position="21"/>
    </location>
</feature>
<evidence type="ECO:0000313" key="2">
    <source>
        <dbReference type="EMBL" id="CAH1966342.1"/>
    </source>
</evidence>
<dbReference type="Proteomes" id="UP001152888">
    <property type="component" value="Unassembled WGS sequence"/>
</dbReference>
<sequence>MKIDEKSSAGSSHWTDQQASAITSDTNKKINILNVTIIKTKMQDSVNKGAKCSAPEKNLNFSEILNTRIKTKQEGIKL</sequence>
<dbReference type="EMBL" id="CAKOFQ010006733">
    <property type="protein sequence ID" value="CAH1966342.1"/>
    <property type="molecule type" value="Genomic_DNA"/>
</dbReference>
<evidence type="ECO:0000256" key="1">
    <source>
        <dbReference type="SAM" id="MobiDB-lite"/>
    </source>
</evidence>
<proteinExistence type="predicted"/>
<dbReference type="OrthoDB" id="10071111at2759"/>
<evidence type="ECO:0000313" key="3">
    <source>
        <dbReference type="Proteomes" id="UP001152888"/>
    </source>
</evidence>
<name>A0A9P0P0K2_ACAOB</name>
<accession>A0A9P0P0K2</accession>
<keyword evidence="3" id="KW-1185">Reference proteome</keyword>